<dbReference type="Proteomes" id="UP000664658">
    <property type="component" value="Unassembled WGS sequence"/>
</dbReference>
<name>A0A8I1W9I5_PLESH</name>
<gene>
    <name evidence="1" type="ORF">J2R62_16780</name>
</gene>
<accession>A0A8I1W9I5</accession>
<dbReference type="RefSeq" id="WP_207542777.1">
    <property type="nucleotide sequence ID" value="NZ_JAFNAA010000037.1"/>
</dbReference>
<evidence type="ECO:0000313" key="2">
    <source>
        <dbReference type="Proteomes" id="UP000664658"/>
    </source>
</evidence>
<protein>
    <submittedName>
        <fullName evidence="1">Uncharacterized protein</fullName>
    </submittedName>
</protein>
<reference evidence="1" key="1">
    <citation type="submission" date="2021-03" db="EMBL/GenBank/DDBJ databases">
        <title>Plesiomonas shigelloides zfcc0051, isolated from zebrafish feces.</title>
        <authorList>
            <person name="Vanderhoek Z."/>
            <person name="Gaulke C."/>
        </authorList>
    </citation>
    <scope>NUCLEOTIDE SEQUENCE</scope>
    <source>
        <strain evidence="1">Zfcc0051</strain>
    </source>
</reference>
<evidence type="ECO:0000313" key="1">
    <source>
        <dbReference type="EMBL" id="MBO1109833.1"/>
    </source>
</evidence>
<dbReference type="AlphaFoldDB" id="A0A8I1W9I5"/>
<proteinExistence type="predicted"/>
<organism evidence="1 2">
    <name type="scientific">Plesiomonas shigelloides</name>
    <name type="common">Aeromonas shigelloides</name>
    <dbReference type="NCBI Taxonomy" id="703"/>
    <lineage>
        <taxon>Bacteria</taxon>
        <taxon>Pseudomonadati</taxon>
        <taxon>Pseudomonadota</taxon>
        <taxon>Gammaproteobacteria</taxon>
        <taxon>Enterobacterales</taxon>
        <taxon>Enterobacteriaceae</taxon>
        <taxon>Plesiomonas</taxon>
    </lineage>
</organism>
<dbReference type="EMBL" id="JAFNAA010000037">
    <property type="protein sequence ID" value="MBO1109833.1"/>
    <property type="molecule type" value="Genomic_DNA"/>
</dbReference>
<comment type="caution">
    <text evidence="1">The sequence shown here is derived from an EMBL/GenBank/DDBJ whole genome shotgun (WGS) entry which is preliminary data.</text>
</comment>
<sequence length="259" mass="29426">MVSIDKSINRWITDSGAGCISVTSSLSINTDGFRYADSVAVFLGFDTSTTTKNHSDIFSNPRNLPTAITTILTYAQSMAYYHPLSQSPNFLAERLTSYLIGVDKIPFFKIVKDDYSKIKVKPYCNDKHSFINNIMSFIDVKNDIENAKLKRGVTAITENAFNRHINGSWDNVLSISIIDLLRPLEPKISIYYISIRIQRNRINKNTTLESSYIINRVEYMVSPELIRTHAETLSNLVIVDVDEWINESSSCLNNRVYTT</sequence>